<evidence type="ECO:0000259" key="8">
    <source>
        <dbReference type="PROSITE" id="PS50089"/>
    </source>
</evidence>
<evidence type="ECO:0000256" key="4">
    <source>
        <dbReference type="ARBA" id="ARBA00022833"/>
    </source>
</evidence>
<dbReference type="PRINTS" id="PR01407">
    <property type="entry name" value="BUTYPHLNCDUF"/>
</dbReference>
<dbReference type="InterPro" id="IPR051051">
    <property type="entry name" value="E3_ubiq-ligase_TRIM/RNF"/>
</dbReference>
<dbReference type="PANTHER" id="PTHR25465:SF32">
    <property type="entry name" value="BLOODTHIRSTY-RELATED GENE FAMILY, MEMBER 16 ISOFORM X1-RELATED"/>
    <property type="match status" value="1"/>
</dbReference>
<dbReference type="Gene3D" id="3.30.40.10">
    <property type="entry name" value="Zinc/RING finger domain, C3HC4 (zinc finger)"/>
    <property type="match status" value="1"/>
</dbReference>
<dbReference type="FunFam" id="2.60.120.920:FF:000004">
    <property type="entry name" value="Butyrophilin subfamily 1 member A1"/>
    <property type="match status" value="1"/>
</dbReference>
<dbReference type="InterPro" id="IPR006574">
    <property type="entry name" value="PRY"/>
</dbReference>
<feature type="domain" description="B box-type" evidence="9">
    <location>
        <begin position="188"/>
        <end position="228"/>
    </location>
</feature>
<dbReference type="SMART" id="SM00336">
    <property type="entry name" value="BBOX"/>
    <property type="match status" value="1"/>
</dbReference>
<dbReference type="Pfam" id="PF13765">
    <property type="entry name" value="PRY"/>
    <property type="match status" value="1"/>
</dbReference>
<name>A0A6P7MWJ9_BETSP</name>
<dbReference type="InterPro" id="IPR013320">
    <property type="entry name" value="ConA-like_dom_sf"/>
</dbReference>
<dbReference type="SMART" id="SM00184">
    <property type="entry name" value="RING"/>
    <property type="match status" value="1"/>
</dbReference>
<evidence type="ECO:0000256" key="1">
    <source>
        <dbReference type="ARBA" id="ARBA00022588"/>
    </source>
</evidence>
<dbReference type="Gene3D" id="4.10.830.40">
    <property type="match status" value="1"/>
</dbReference>
<dbReference type="InterPro" id="IPR003879">
    <property type="entry name" value="Butyrophylin_SPRY"/>
</dbReference>
<dbReference type="GO" id="GO:0008270">
    <property type="term" value="F:zinc ion binding"/>
    <property type="evidence" value="ECO:0007669"/>
    <property type="project" value="UniProtKB-KW"/>
</dbReference>
<keyword evidence="2" id="KW-0479">Metal-binding</keyword>
<feature type="domain" description="B30.2/SPRY" evidence="10">
    <location>
        <begin position="387"/>
        <end position="582"/>
    </location>
</feature>
<gene>
    <name evidence="12" type="primary">LOC114857561</name>
</gene>
<dbReference type="Pfam" id="PF13445">
    <property type="entry name" value="zf-RING_UBOX"/>
    <property type="match status" value="1"/>
</dbReference>
<dbReference type="Gene3D" id="2.60.120.920">
    <property type="match status" value="1"/>
</dbReference>
<evidence type="ECO:0000256" key="3">
    <source>
        <dbReference type="ARBA" id="ARBA00022771"/>
    </source>
</evidence>
<evidence type="ECO:0000256" key="6">
    <source>
        <dbReference type="PROSITE-ProRule" id="PRU00024"/>
    </source>
</evidence>
<evidence type="ECO:0000259" key="9">
    <source>
        <dbReference type="PROSITE" id="PS50119"/>
    </source>
</evidence>
<sequence>MFEESQHLSQRHRRQSTRNFEFCRKSKSFFDLFVVPENPVLDMYAASCLRSEDQFLCSICLDVFKDPVTTPCGHNFCKNCITEHWETNDICLCPMCNKVFYTRPELDINTFISEMAGQFRHEAQQTVSSSDSEQQVPKPGEVPCDVCSGTALKSCLDCLMSYCETHLEPHLTAARLKRHQLIEPVENLEARICKKHDKPLELFCKRDQTCICMFCSVVEHKTHDVVPLKEEYEGKKAELVTTEAEIQQMILKRRLKVQEIKQLVKLSKEGADREKAEGVQASAALKESVERSLNELIKEIDSKQKAAETQARDLIKELEEETYELMKRSTEVEQLARGEDHLHFIQSFHYLQALPPTKDWTEVEVRPPSYEGTVVRAVARLEDTLSAEVKKLLEAELARVRQFAVDVTLDPDTAHPDLVLSADGKQVYDSDTKQKLPDNPERFSDCNCVLAKQSFSSGRFYFEVQVTGKTDWDVGVARESINRKENIPLSPADGYWAVWLRNGSEYEALDEPAVNLRLKSRPEKVGVFVDCDQGLVSFYDADTGALIYSFCGCSFTHKLLPYFCPSDNDGGKNSAPLIICPVKQNNPFL</sequence>
<accession>A0A6P7MWJ9</accession>
<dbReference type="SUPFAM" id="SSF49899">
    <property type="entry name" value="Concanavalin A-like lectins/glucanases"/>
    <property type="match status" value="1"/>
</dbReference>
<dbReference type="AlphaFoldDB" id="A0A6P7MWJ9"/>
<dbReference type="InterPro" id="IPR017907">
    <property type="entry name" value="Znf_RING_CS"/>
</dbReference>
<dbReference type="InterPro" id="IPR001870">
    <property type="entry name" value="B30.2/SPRY"/>
</dbReference>
<dbReference type="Gene3D" id="3.30.160.60">
    <property type="entry name" value="Classic Zinc Finger"/>
    <property type="match status" value="1"/>
</dbReference>
<evidence type="ECO:0000256" key="2">
    <source>
        <dbReference type="ARBA" id="ARBA00022723"/>
    </source>
</evidence>
<dbReference type="PANTHER" id="PTHR25465">
    <property type="entry name" value="B-BOX DOMAIN CONTAINING"/>
    <property type="match status" value="1"/>
</dbReference>
<dbReference type="PROSITE" id="PS50119">
    <property type="entry name" value="ZF_BBOX"/>
    <property type="match status" value="1"/>
</dbReference>
<dbReference type="InParanoid" id="A0A6P7MWJ9"/>
<keyword evidence="3 6" id="KW-0863">Zinc-finger</keyword>
<dbReference type="SMART" id="SM00589">
    <property type="entry name" value="PRY"/>
    <property type="match status" value="1"/>
</dbReference>
<dbReference type="SUPFAM" id="SSF57845">
    <property type="entry name" value="B-box zinc-binding domain"/>
    <property type="match status" value="1"/>
</dbReference>
<dbReference type="RefSeq" id="XP_029009979.1">
    <property type="nucleotide sequence ID" value="XM_029154146.1"/>
</dbReference>
<reference evidence="12" key="1">
    <citation type="submission" date="2025-08" db="UniProtKB">
        <authorList>
            <consortium name="RefSeq"/>
        </authorList>
    </citation>
    <scope>IDENTIFICATION</scope>
</reference>
<dbReference type="GO" id="GO:0045087">
    <property type="term" value="P:innate immune response"/>
    <property type="evidence" value="ECO:0007669"/>
    <property type="project" value="UniProtKB-KW"/>
</dbReference>
<dbReference type="InterPro" id="IPR027370">
    <property type="entry name" value="Znf-RING_euk"/>
</dbReference>
<dbReference type="OrthoDB" id="6270329at2759"/>
<dbReference type="CDD" id="cd19769">
    <property type="entry name" value="Bbox2_TRIM16-like"/>
    <property type="match status" value="1"/>
</dbReference>
<dbReference type="GO" id="GO:0005737">
    <property type="term" value="C:cytoplasm"/>
    <property type="evidence" value="ECO:0007669"/>
    <property type="project" value="UniProtKB-ARBA"/>
</dbReference>
<dbReference type="InterPro" id="IPR013083">
    <property type="entry name" value="Znf_RING/FYVE/PHD"/>
</dbReference>
<feature type="coiled-coil region" evidence="7">
    <location>
        <begin position="286"/>
        <end position="324"/>
    </location>
</feature>
<dbReference type="KEGG" id="bspl:114857561"/>
<dbReference type="InterPro" id="IPR043136">
    <property type="entry name" value="B30.2/SPRY_sf"/>
</dbReference>
<keyword evidence="11" id="KW-1185">Reference proteome</keyword>
<dbReference type="GeneID" id="114857561"/>
<dbReference type="Pfam" id="PF25600">
    <property type="entry name" value="TRIM_CC"/>
    <property type="match status" value="1"/>
</dbReference>
<dbReference type="InterPro" id="IPR001841">
    <property type="entry name" value="Znf_RING"/>
</dbReference>
<dbReference type="SUPFAM" id="SSF57850">
    <property type="entry name" value="RING/U-box"/>
    <property type="match status" value="1"/>
</dbReference>
<dbReference type="InterPro" id="IPR000315">
    <property type="entry name" value="Znf_B-box"/>
</dbReference>
<dbReference type="Pfam" id="PF00643">
    <property type="entry name" value="zf-B_box"/>
    <property type="match status" value="1"/>
</dbReference>
<dbReference type="InterPro" id="IPR003877">
    <property type="entry name" value="SPRY_dom"/>
</dbReference>
<keyword evidence="4" id="KW-0862">Zinc</keyword>
<dbReference type="PROSITE" id="PS50188">
    <property type="entry name" value="B302_SPRY"/>
    <property type="match status" value="1"/>
</dbReference>
<evidence type="ECO:0000313" key="12">
    <source>
        <dbReference type="RefSeq" id="XP_029009979.1"/>
    </source>
</evidence>
<dbReference type="CDD" id="cd19802">
    <property type="entry name" value="Bbox1_TRIM8-like"/>
    <property type="match status" value="1"/>
</dbReference>
<dbReference type="SMART" id="SM00449">
    <property type="entry name" value="SPRY"/>
    <property type="match status" value="1"/>
</dbReference>
<protein>
    <submittedName>
        <fullName evidence="12">E3 ubiquitin-protein ligase TRIM21-like</fullName>
    </submittedName>
</protein>
<evidence type="ECO:0000259" key="10">
    <source>
        <dbReference type="PROSITE" id="PS50188"/>
    </source>
</evidence>
<dbReference type="Proteomes" id="UP000515150">
    <property type="component" value="Chromosome 1"/>
</dbReference>
<keyword evidence="7" id="KW-0175">Coiled coil</keyword>
<evidence type="ECO:0000313" key="11">
    <source>
        <dbReference type="Proteomes" id="UP000515150"/>
    </source>
</evidence>
<evidence type="ECO:0000256" key="7">
    <source>
        <dbReference type="SAM" id="Coils"/>
    </source>
</evidence>
<dbReference type="CDD" id="cd13733">
    <property type="entry name" value="SPRY_PRY_C-I_1"/>
    <property type="match status" value="1"/>
</dbReference>
<dbReference type="FunCoup" id="A0A6P7MWJ9">
    <property type="interactions" value="661"/>
</dbReference>
<dbReference type="PROSITE" id="PS50089">
    <property type="entry name" value="ZF_RING_2"/>
    <property type="match status" value="1"/>
</dbReference>
<feature type="domain" description="RING-type" evidence="8">
    <location>
        <begin position="57"/>
        <end position="97"/>
    </location>
</feature>
<dbReference type="PROSITE" id="PS00518">
    <property type="entry name" value="ZF_RING_1"/>
    <property type="match status" value="1"/>
</dbReference>
<evidence type="ECO:0000256" key="5">
    <source>
        <dbReference type="ARBA" id="ARBA00022859"/>
    </source>
</evidence>
<organism evidence="11 12">
    <name type="scientific">Betta splendens</name>
    <name type="common">Siamese fighting fish</name>
    <dbReference type="NCBI Taxonomy" id="158456"/>
    <lineage>
        <taxon>Eukaryota</taxon>
        <taxon>Metazoa</taxon>
        <taxon>Chordata</taxon>
        <taxon>Craniata</taxon>
        <taxon>Vertebrata</taxon>
        <taxon>Euteleostomi</taxon>
        <taxon>Actinopterygii</taxon>
        <taxon>Neopterygii</taxon>
        <taxon>Teleostei</taxon>
        <taxon>Neoteleostei</taxon>
        <taxon>Acanthomorphata</taxon>
        <taxon>Anabantaria</taxon>
        <taxon>Anabantiformes</taxon>
        <taxon>Anabantoidei</taxon>
        <taxon>Osphronemidae</taxon>
        <taxon>Betta</taxon>
    </lineage>
</organism>
<dbReference type="InterPro" id="IPR058030">
    <property type="entry name" value="TRIM8/14/16/25/29/45/65_CC"/>
</dbReference>
<keyword evidence="5" id="KW-0391">Immunity</keyword>
<keyword evidence="1" id="KW-0399">Innate immunity</keyword>
<dbReference type="Pfam" id="PF00622">
    <property type="entry name" value="SPRY"/>
    <property type="match status" value="1"/>
</dbReference>
<proteinExistence type="predicted"/>